<dbReference type="EnsemblMetazoa" id="GBRI003372-RA">
    <property type="protein sequence ID" value="GBRI003372-PA"/>
    <property type="gene ID" value="GBRI003372"/>
</dbReference>
<proteinExistence type="predicted"/>
<protein>
    <submittedName>
        <fullName evidence="2">Uncharacterized protein</fullName>
    </submittedName>
</protein>
<dbReference type="Proteomes" id="UP000091820">
    <property type="component" value="Unassembled WGS sequence"/>
</dbReference>
<feature type="transmembrane region" description="Helical" evidence="1">
    <location>
        <begin position="319"/>
        <end position="337"/>
    </location>
</feature>
<feature type="transmembrane region" description="Helical" evidence="1">
    <location>
        <begin position="108"/>
        <end position="128"/>
    </location>
</feature>
<feature type="transmembrane region" description="Helical" evidence="1">
    <location>
        <begin position="78"/>
        <end position="102"/>
    </location>
</feature>
<organism evidence="2 3">
    <name type="scientific">Glossina brevipalpis</name>
    <dbReference type="NCBI Taxonomy" id="37001"/>
    <lineage>
        <taxon>Eukaryota</taxon>
        <taxon>Metazoa</taxon>
        <taxon>Ecdysozoa</taxon>
        <taxon>Arthropoda</taxon>
        <taxon>Hexapoda</taxon>
        <taxon>Insecta</taxon>
        <taxon>Pterygota</taxon>
        <taxon>Neoptera</taxon>
        <taxon>Endopterygota</taxon>
        <taxon>Diptera</taxon>
        <taxon>Brachycera</taxon>
        <taxon>Muscomorpha</taxon>
        <taxon>Hippoboscoidea</taxon>
        <taxon>Glossinidae</taxon>
        <taxon>Glossina</taxon>
    </lineage>
</organism>
<dbReference type="VEuPathDB" id="VectorBase:GBRI003372"/>
<sequence length="411" mass="46493">MPFHIILSVLSDEPRLRKKMCFSFLPCGLVYGYTISTFVAAGNLNTSLIAYGPMILASCSGLIVALAMFILKYLRSRIAFWHINILVAANFLHFIASFFYFAKEFDNIGSFISYLGHSITIIIGLSFLHAMADKNSRAILITLSFSFYMFGMATSVSLIANSFTKEEQSFTIVKNKNNKLPASINYVEFAGVYLAISVLNLALLIGLKILNYIGSVDYENSLDNDLRIANSNGILAMIICNSVKTSIPFWLIILCFGMNFSSLQIILVEVAHFRYNELVIYASYALKLLATSIIYYYFISNEKNSYFYSTDISTLMSQGFVFIIIVSLLALVVGMKVPRTYRTTLFEIQYRVLGIIFQKHQIEQLNLSEEAKHSENGHFNAIFYPEQYLLEVECSHNLLDERCLLIIAPDL</sequence>
<reference evidence="3" key="1">
    <citation type="submission" date="2014-03" db="EMBL/GenBank/DDBJ databases">
        <authorList>
            <person name="Aksoy S."/>
            <person name="Warren W."/>
            <person name="Wilson R.K."/>
        </authorList>
    </citation>
    <scope>NUCLEOTIDE SEQUENCE [LARGE SCALE GENOMIC DNA]</scope>
    <source>
        <strain evidence="3">IAEA</strain>
    </source>
</reference>
<accession>A0A1A9W1W5</accession>
<keyword evidence="3" id="KW-1185">Reference proteome</keyword>
<feature type="transmembrane region" description="Helical" evidence="1">
    <location>
        <begin position="21"/>
        <end position="42"/>
    </location>
</feature>
<evidence type="ECO:0000313" key="3">
    <source>
        <dbReference type="Proteomes" id="UP000091820"/>
    </source>
</evidence>
<feature type="transmembrane region" description="Helical" evidence="1">
    <location>
        <begin position="250"/>
        <end position="271"/>
    </location>
</feature>
<keyword evidence="1" id="KW-0812">Transmembrane</keyword>
<feature type="transmembrane region" description="Helical" evidence="1">
    <location>
        <begin position="140"/>
        <end position="163"/>
    </location>
</feature>
<feature type="transmembrane region" description="Helical" evidence="1">
    <location>
        <begin position="48"/>
        <end position="71"/>
    </location>
</feature>
<dbReference type="AlphaFoldDB" id="A0A1A9W1W5"/>
<keyword evidence="1" id="KW-0472">Membrane</keyword>
<feature type="transmembrane region" description="Helical" evidence="1">
    <location>
        <begin position="183"/>
        <end position="207"/>
    </location>
</feature>
<name>A0A1A9W1W5_9MUSC</name>
<evidence type="ECO:0000256" key="1">
    <source>
        <dbReference type="SAM" id="Phobius"/>
    </source>
</evidence>
<feature type="transmembrane region" description="Helical" evidence="1">
    <location>
        <begin position="278"/>
        <end position="299"/>
    </location>
</feature>
<keyword evidence="1" id="KW-1133">Transmembrane helix</keyword>
<evidence type="ECO:0000313" key="2">
    <source>
        <dbReference type="EnsemblMetazoa" id="GBRI003372-PA"/>
    </source>
</evidence>
<reference evidence="2" key="2">
    <citation type="submission" date="2020-05" db="UniProtKB">
        <authorList>
            <consortium name="EnsemblMetazoa"/>
        </authorList>
    </citation>
    <scope>IDENTIFICATION</scope>
    <source>
        <strain evidence="2">IAEA</strain>
    </source>
</reference>